<dbReference type="RefSeq" id="XP_007917337.1">
    <property type="nucleotide sequence ID" value="XM_007919146.1"/>
</dbReference>
<dbReference type="Proteomes" id="UP000014074">
    <property type="component" value="Unassembled WGS sequence"/>
</dbReference>
<gene>
    <name evidence="2" type="ORF">UCRPA7_6609</name>
</gene>
<reference evidence="3" key="1">
    <citation type="journal article" date="2013" name="Genome Announc.">
        <title>Draft genome sequence of the ascomycete Phaeoacremonium aleophilum strain UCR-PA7, a causal agent of the esca disease complex in grapevines.</title>
        <authorList>
            <person name="Blanco-Ulate B."/>
            <person name="Rolshausen P."/>
            <person name="Cantu D."/>
        </authorList>
    </citation>
    <scope>NUCLEOTIDE SEQUENCE [LARGE SCALE GENOMIC DNA]</scope>
    <source>
        <strain evidence="3">UCR-PA7</strain>
    </source>
</reference>
<evidence type="ECO:0000259" key="1">
    <source>
        <dbReference type="Pfam" id="PF24809"/>
    </source>
</evidence>
<proteinExistence type="predicted"/>
<dbReference type="InterPro" id="IPR056125">
    <property type="entry name" value="DUF7708"/>
</dbReference>
<feature type="domain" description="DUF7708" evidence="1">
    <location>
        <begin position="69"/>
        <end position="222"/>
    </location>
</feature>
<dbReference type="HOGENOM" id="CLU_1012606_0_0_1"/>
<dbReference type="KEGG" id="tmn:UCRPA7_6609"/>
<organism evidence="2 3">
    <name type="scientific">Phaeoacremonium minimum (strain UCR-PA7)</name>
    <name type="common">Esca disease fungus</name>
    <name type="synonym">Togninia minima</name>
    <dbReference type="NCBI Taxonomy" id="1286976"/>
    <lineage>
        <taxon>Eukaryota</taxon>
        <taxon>Fungi</taxon>
        <taxon>Dikarya</taxon>
        <taxon>Ascomycota</taxon>
        <taxon>Pezizomycotina</taxon>
        <taxon>Sordariomycetes</taxon>
        <taxon>Sordariomycetidae</taxon>
        <taxon>Togniniales</taxon>
        <taxon>Togniniaceae</taxon>
        <taxon>Phaeoacremonium</taxon>
    </lineage>
</organism>
<protein>
    <submittedName>
        <fullName evidence="2">Putative nacht domain protein</fullName>
    </submittedName>
</protein>
<dbReference type="GeneID" id="19327283"/>
<evidence type="ECO:0000313" key="3">
    <source>
        <dbReference type="Proteomes" id="UP000014074"/>
    </source>
</evidence>
<dbReference type="eggNOG" id="ENOG502SQCK">
    <property type="taxonomic scope" value="Eukaryota"/>
</dbReference>
<sequence>MTTDQVPSTFTSAQQVFEGASNEFLASLTEDGKKLFVPFSSCNEMIHSLQDRCNSSPLAKGRLLQCCKAVRRASANLEPYFEVINIFCQTNPEYTCFAWGAIRVVFLLSSNYVTFFEKLTQLLSSFLGVLDREGEYVEKLLQLSKMSSPDSRARLLMHLALVYKDIIQFCFEACKVFRRDRGLSQVRVLARLCWKPFDTRFSDILAEFRQHERQFMRQLKVTHRLLSVKHLEKELRATDEQNAATDFNDPTEDKKAWHIEHANQQKRERAFFSDR</sequence>
<dbReference type="AlphaFoldDB" id="R8BEX9"/>
<keyword evidence="3" id="KW-1185">Reference proteome</keyword>
<name>R8BEX9_PHAM7</name>
<accession>R8BEX9</accession>
<dbReference type="OrthoDB" id="4772757at2759"/>
<dbReference type="EMBL" id="KB933248">
    <property type="protein sequence ID" value="EON97861.1"/>
    <property type="molecule type" value="Genomic_DNA"/>
</dbReference>
<evidence type="ECO:0000313" key="2">
    <source>
        <dbReference type="EMBL" id="EON97861.1"/>
    </source>
</evidence>
<dbReference type="Pfam" id="PF24809">
    <property type="entry name" value="DUF7708"/>
    <property type="match status" value="1"/>
</dbReference>